<sequence>MVQARQWILTNQPEGLPVLDGPDATFTLKDAETGALQDGQILVKTVYLSNDPAQRGWLRKMEDPSRLYVPPVGKGEVMRARALAEVLESSASNFKKGDIVIAPTGWAEKIVLSASACQAAPPLPNNLSVTHYLGALGLTGLTAYFGLTSVARTSASDVVVISGAAGATGSMAVQIAKKILGAKRVIGIAGSDSKCKWVESIGADQCLNYKSASFAGDLKKATPDFADVYFDNVGGEILDLMLTRMAKHGRIAACGAISNYNSAGDALTGLKNWFEVISMRIEIKGFIVMDFMNKWGETLELFKKAVTDGKLTVGDEAEHIVEAGFEEIPKVWMGLFEGANQGKLLTKIK</sequence>
<dbReference type="InterPro" id="IPR045010">
    <property type="entry name" value="MDR_fam"/>
</dbReference>
<dbReference type="Gene3D" id="3.40.50.720">
    <property type="entry name" value="NAD(P)-binding Rossmann-like Domain"/>
    <property type="match status" value="1"/>
</dbReference>
<evidence type="ECO:0000313" key="4">
    <source>
        <dbReference type="Proteomes" id="UP000803884"/>
    </source>
</evidence>
<dbReference type="SUPFAM" id="SSF50129">
    <property type="entry name" value="GroES-like"/>
    <property type="match status" value="1"/>
</dbReference>
<dbReference type="InterPro" id="IPR020843">
    <property type="entry name" value="ER"/>
</dbReference>
<evidence type="ECO:0000313" key="3">
    <source>
        <dbReference type="EMBL" id="KAL1590422.1"/>
    </source>
</evidence>
<dbReference type="PANTHER" id="PTHR43205">
    <property type="entry name" value="PROSTAGLANDIN REDUCTASE"/>
    <property type="match status" value="1"/>
</dbReference>
<evidence type="ECO:0000256" key="1">
    <source>
        <dbReference type="ARBA" id="ARBA00023002"/>
    </source>
</evidence>
<feature type="domain" description="Enoyl reductase (ER)" evidence="2">
    <location>
        <begin position="21"/>
        <end position="313"/>
    </location>
</feature>
<keyword evidence="4" id="KW-1185">Reference proteome</keyword>
<dbReference type="Pfam" id="PF00107">
    <property type="entry name" value="ADH_zinc_N"/>
    <property type="match status" value="1"/>
</dbReference>
<dbReference type="EMBL" id="JAAQHG020000002">
    <property type="protein sequence ID" value="KAL1590422.1"/>
    <property type="molecule type" value="Genomic_DNA"/>
</dbReference>
<dbReference type="AlphaFoldDB" id="A0AB34L2R6"/>
<evidence type="ECO:0000259" key="2">
    <source>
        <dbReference type="SMART" id="SM00829"/>
    </source>
</evidence>
<reference evidence="3 4" key="1">
    <citation type="journal article" date="2020" name="Microbiol. Resour. Announc.">
        <title>Draft Genome Sequence of a Cladosporium Species Isolated from the Mesophotic Ascidian Didemnum maculosum.</title>
        <authorList>
            <person name="Gioti A."/>
            <person name="Siaperas R."/>
            <person name="Nikolaivits E."/>
            <person name="Le Goff G."/>
            <person name="Ouazzani J."/>
            <person name="Kotoulas G."/>
            <person name="Topakas E."/>
        </authorList>
    </citation>
    <scope>NUCLEOTIDE SEQUENCE [LARGE SCALE GENOMIC DNA]</scope>
    <source>
        <strain evidence="3 4">TM138-S3</strain>
    </source>
</reference>
<dbReference type="Proteomes" id="UP000803884">
    <property type="component" value="Unassembled WGS sequence"/>
</dbReference>
<dbReference type="CDD" id="cd05288">
    <property type="entry name" value="PGDH"/>
    <property type="match status" value="1"/>
</dbReference>
<protein>
    <recommendedName>
        <fullName evidence="2">Enoyl reductase (ER) domain-containing protein</fullName>
    </recommendedName>
</protein>
<gene>
    <name evidence="3" type="ORF">WHR41_00761</name>
</gene>
<dbReference type="SMART" id="SM00829">
    <property type="entry name" value="PKS_ER"/>
    <property type="match status" value="1"/>
</dbReference>
<dbReference type="GO" id="GO:0016628">
    <property type="term" value="F:oxidoreductase activity, acting on the CH-CH group of donors, NAD or NADP as acceptor"/>
    <property type="evidence" value="ECO:0007669"/>
    <property type="project" value="InterPro"/>
</dbReference>
<comment type="caution">
    <text evidence="3">The sequence shown here is derived from an EMBL/GenBank/DDBJ whole genome shotgun (WGS) entry which is preliminary data.</text>
</comment>
<dbReference type="SUPFAM" id="SSF51735">
    <property type="entry name" value="NAD(P)-binding Rossmann-fold domains"/>
    <property type="match status" value="1"/>
</dbReference>
<accession>A0AB34L2R6</accession>
<keyword evidence="1" id="KW-0560">Oxidoreductase</keyword>
<dbReference type="Gene3D" id="3.90.180.10">
    <property type="entry name" value="Medium-chain alcohol dehydrogenases, catalytic domain"/>
    <property type="match status" value="1"/>
</dbReference>
<dbReference type="GeneID" id="96002205"/>
<dbReference type="InterPro" id="IPR013149">
    <property type="entry name" value="ADH-like_C"/>
</dbReference>
<dbReference type="PANTHER" id="PTHR43205:SF19">
    <property type="entry name" value="ENOYL REDUCTASE (ER) DOMAIN-CONTAINING PROTEIN"/>
    <property type="match status" value="1"/>
</dbReference>
<dbReference type="InterPro" id="IPR041694">
    <property type="entry name" value="ADH_N_2"/>
</dbReference>
<dbReference type="InterPro" id="IPR011032">
    <property type="entry name" value="GroES-like_sf"/>
</dbReference>
<organism evidence="3 4">
    <name type="scientific">Cladosporium halotolerans</name>
    <dbReference type="NCBI Taxonomy" id="1052096"/>
    <lineage>
        <taxon>Eukaryota</taxon>
        <taxon>Fungi</taxon>
        <taxon>Dikarya</taxon>
        <taxon>Ascomycota</taxon>
        <taxon>Pezizomycotina</taxon>
        <taxon>Dothideomycetes</taxon>
        <taxon>Dothideomycetidae</taxon>
        <taxon>Cladosporiales</taxon>
        <taxon>Cladosporiaceae</taxon>
        <taxon>Cladosporium</taxon>
    </lineage>
</organism>
<dbReference type="RefSeq" id="XP_069233527.1">
    <property type="nucleotide sequence ID" value="XM_069369367.1"/>
</dbReference>
<proteinExistence type="predicted"/>
<name>A0AB34L2R6_9PEZI</name>
<dbReference type="Pfam" id="PF16884">
    <property type="entry name" value="ADH_N_2"/>
    <property type="match status" value="1"/>
</dbReference>
<dbReference type="InterPro" id="IPR036291">
    <property type="entry name" value="NAD(P)-bd_dom_sf"/>
</dbReference>
<dbReference type="FunFam" id="3.40.50.720:FF:000121">
    <property type="entry name" value="Prostaglandin reductase 2"/>
    <property type="match status" value="1"/>
</dbReference>